<keyword evidence="1" id="KW-1185">Reference proteome</keyword>
<name>A0A1I7T8V4_9PELO</name>
<proteinExistence type="predicted"/>
<protein>
    <submittedName>
        <fullName evidence="2">SPK domain-containing protein</fullName>
    </submittedName>
</protein>
<dbReference type="AlphaFoldDB" id="A0A1I7T8V4"/>
<accession>A0A1I7T8V4</accession>
<organism evidence="1 2">
    <name type="scientific">Caenorhabditis tropicalis</name>
    <dbReference type="NCBI Taxonomy" id="1561998"/>
    <lineage>
        <taxon>Eukaryota</taxon>
        <taxon>Metazoa</taxon>
        <taxon>Ecdysozoa</taxon>
        <taxon>Nematoda</taxon>
        <taxon>Chromadorea</taxon>
        <taxon>Rhabditida</taxon>
        <taxon>Rhabditina</taxon>
        <taxon>Rhabditomorpha</taxon>
        <taxon>Rhabditoidea</taxon>
        <taxon>Rhabditidae</taxon>
        <taxon>Peloderinae</taxon>
        <taxon>Caenorhabditis</taxon>
    </lineage>
</organism>
<evidence type="ECO:0000313" key="1">
    <source>
        <dbReference type="Proteomes" id="UP000095282"/>
    </source>
</evidence>
<dbReference type="Proteomes" id="UP000095282">
    <property type="component" value="Unplaced"/>
</dbReference>
<sequence length="78" mass="9208">MFCLSQNSASVNMKRLGRTPKKVSLNYLNYIELFLNVFMFTRKESKKYCVNYCVSDENSKKEDRKVEKERKGVVTERG</sequence>
<reference evidence="2" key="1">
    <citation type="submission" date="2016-11" db="UniProtKB">
        <authorList>
            <consortium name="WormBaseParasite"/>
        </authorList>
    </citation>
    <scope>IDENTIFICATION</scope>
</reference>
<evidence type="ECO:0000313" key="2">
    <source>
        <dbReference type="WBParaSite" id="Csp11.Scaffold548.g3564.t1"/>
    </source>
</evidence>
<dbReference type="WBParaSite" id="Csp11.Scaffold548.g3564.t1">
    <property type="protein sequence ID" value="Csp11.Scaffold548.g3564.t1"/>
    <property type="gene ID" value="Csp11.Scaffold548.g3564"/>
</dbReference>